<feature type="domain" description="Ferric reductase NAD binding" evidence="2">
    <location>
        <begin position="14"/>
        <end position="67"/>
    </location>
</feature>
<keyword evidence="1" id="KW-0560">Oxidoreductase</keyword>
<gene>
    <name evidence="4" type="primary">LOC106742677</name>
</gene>
<dbReference type="InterPro" id="IPR013121">
    <property type="entry name" value="Fe_red_NAD-bd_6"/>
</dbReference>
<sequence length="87" mass="10099">MLYICENHFQRLSKKSIFTGLKAINHFGRPDMTSFLKFVQKKHSYVSKIGVFSCGPRPLTKSVMSACDEVNKGRRLPYFIHHFENFG</sequence>
<dbReference type="AlphaFoldDB" id="A0A6P3X0B6"/>
<evidence type="ECO:0000313" key="4">
    <source>
        <dbReference type="RefSeq" id="XP_014471359.1"/>
    </source>
</evidence>
<dbReference type="Gene3D" id="3.40.50.80">
    <property type="entry name" value="Nucleotide-binding domain of ferredoxin-NADP reductase (FNR) module"/>
    <property type="match status" value="1"/>
</dbReference>
<dbReference type="RefSeq" id="XP_014471359.1">
    <property type="nucleotide sequence ID" value="XM_014615873.1"/>
</dbReference>
<evidence type="ECO:0000313" key="3">
    <source>
        <dbReference type="Proteomes" id="UP000515204"/>
    </source>
</evidence>
<protein>
    <submittedName>
        <fullName evidence="4">Dual oxidase-like</fullName>
    </submittedName>
</protein>
<proteinExistence type="predicted"/>
<organism evidence="3 4">
    <name type="scientific">Dinoponera quadriceps</name>
    <name type="common">South American ant</name>
    <dbReference type="NCBI Taxonomy" id="609295"/>
    <lineage>
        <taxon>Eukaryota</taxon>
        <taxon>Metazoa</taxon>
        <taxon>Ecdysozoa</taxon>
        <taxon>Arthropoda</taxon>
        <taxon>Hexapoda</taxon>
        <taxon>Insecta</taxon>
        <taxon>Pterygota</taxon>
        <taxon>Neoptera</taxon>
        <taxon>Endopterygota</taxon>
        <taxon>Hymenoptera</taxon>
        <taxon>Apocrita</taxon>
        <taxon>Aculeata</taxon>
        <taxon>Formicoidea</taxon>
        <taxon>Formicidae</taxon>
        <taxon>Ponerinae</taxon>
        <taxon>Ponerini</taxon>
        <taxon>Dinoponera</taxon>
    </lineage>
</organism>
<dbReference type="KEGG" id="dqu:106742677"/>
<evidence type="ECO:0000256" key="1">
    <source>
        <dbReference type="ARBA" id="ARBA00023002"/>
    </source>
</evidence>
<dbReference type="Pfam" id="PF08030">
    <property type="entry name" value="NAD_binding_6"/>
    <property type="match status" value="1"/>
</dbReference>
<keyword evidence="3" id="KW-1185">Reference proteome</keyword>
<dbReference type="GO" id="GO:0016491">
    <property type="term" value="F:oxidoreductase activity"/>
    <property type="evidence" value="ECO:0007669"/>
    <property type="project" value="UniProtKB-KW"/>
</dbReference>
<dbReference type="GeneID" id="106742677"/>
<accession>A0A6P3X0B6</accession>
<reference evidence="4" key="1">
    <citation type="submission" date="2025-08" db="UniProtKB">
        <authorList>
            <consortium name="RefSeq"/>
        </authorList>
    </citation>
    <scope>IDENTIFICATION</scope>
</reference>
<dbReference type="OrthoDB" id="6019201at2759"/>
<dbReference type="Proteomes" id="UP000515204">
    <property type="component" value="Unplaced"/>
</dbReference>
<dbReference type="InterPro" id="IPR039261">
    <property type="entry name" value="FNR_nucleotide-bd"/>
</dbReference>
<evidence type="ECO:0000259" key="2">
    <source>
        <dbReference type="Pfam" id="PF08030"/>
    </source>
</evidence>
<name>A0A6P3X0B6_DINQU</name>